<keyword evidence="1" id="KW-1133">Transmembrane helix</keyword>
<feature type="transmembrane region" description="Helical" evidence="1">
    <location>
        <begin position="21"/>
        <end position="44"/>
    </location>
</feature>
<evidence type="ECO:0000313" key="3">
    <source>
        <dbReference type="Proteomes" id="UP000317036"/>
    </source>
</evidence>
<dbReference type="OrthoDB" id="2929833at2"/>
<evidence type="ECO:0000313" key="2">
    <source>
        <dbReference type="EMBL" id="TVY11804.1"/>
    </source>
</evidence>
<dbReference type="Proteomes" id="UP000317036">
    <property type="component" value="Unassembled WGS sequence"/>
</dbReference>
<protein>
    <recommendedName>
        <fullName evidence="4">Ferric oxidoreductase domain-containing protein</fullName>
    </recommendedName>
</protein>
<organism evidence="2 3">
    <name type="scientific">Paenibacillus cremeus</name>
    <dbReference type="NCBI Taxonomy" id="2163881"/>
    <lineage>
        <taxon>Bacteria</taxon>
        <taxon>Bacillati</taxon>
        <taxon>Bacillota</taxon>
        <taxon>Bacilli</taxon>
        <taxon>Bacillales</taxon>
        <taxon>Paenibacillaceae</taxon>
        <taxon>Paenibacillus</taxon>
    </lineage>
</organism>
<gene>
    <name evidence="2" type="ORF">FPZ49_00475</name>
</gene>
<proteinExistence type="predicted"/>
<feature type="transmembrane region" description="Helical" evidence="1">
    <location>
        <begin position="140"/>
        <end position="161"/>
    </location>
</feature>
<evidence type="ECO:0008006" key="4">
    <source>
        <dbReference type="Google" id="ProtNLM"/>
    </source>
</evidence>
<dbReference type="RefSeq" id="WP_144842386.1">
    <property type="nucleotide sequence ID" value="NZ_VNJI01000001.1"/>
</dbReference>
<keyword evidence="1" id="KW-0812">Transmembrane</keyword>
<sequence>MEQVKSIGRSEKSKSRGIPKGELGWIAIALIIAAAIVIAGLWSMLHFDPALLHTRRFEPVFKNYGSNARLALFFVLANYVLAKVLQKRLIDPWEPVKKVVVACLRFARKWHTPMAVIAIGLIIVHVVGAFMYGFKFDFHNLSGLIALLALLPVPVAGLFRYRRMDRKWHLRLGLIFTVFFLLHAFI</sequence>
<keyword evidence="1" id="KW-0472">Membrane</keyword>
<accession>A0A559KI43</accession>
<evidence type="ECO:0000256" key="1">
    <source>
        <dbReference type="SAM" id="Phobius"/>
    </source>
</evidence>
<keyword evidence="3" id="KW-1185">Reference proteome</keyword>
<dbReference type="EMBL" id="VNJI01000001">
    <property type="protein sequence ID" value="TVY11804.1"/>
    <property type="molecule type" value="Genomic_DNA"/>
</dbReference>
<feature type="transmembrane region" description="Helical" evidence="1">
    <location>
        <begin position="64"/>
        <end position="82"/>
    </location>
</feature>
<reference evidence="2 3" key="1">
    <citation type="submission" date="2019-07" db="EMBL/GenBank/DDBJ databases">
        <authorList>
            <person name="Kim J."/>
        </authorList>
    </citation>
    <scope>NUCLEOTIDE SEQUENCE [LARGE SCALE GENOMIC DNA]</scope>
    <source>
        <strain evidence="2 3">JC52</strain>
    </source>
</reference>
<dbReference type="AlphaFoldDB" id="A0A559KI43"/>
<feature type="transmembrane region" description="Helical" evidence="1">
    <location>
        <begin position="168"/>
        <end position="185"/>
    </location>
</feature>
<feature type="transmembrane region" description="Helical" evidence="1">
    <location>
        <begin position="114"/>
        <end position="134"/>
    </location>
</feature>
<comment type="caution">
    <text evidence="2">The sequence shown here is derived from an EMBL/GenBank/DDBJ whole genome shotgun (WGS) entry which is preliminary data.</text>
</comment>
<name>A0A559KI43_9BACL</name>